<dbReference type="Pfam" id="PF00001">
    <property type="entry name" value="7tm_1"/>
    <property type="match status" value="1"/>
</dbReference>
<comment type="subcellular location">
    <subcellularLocation>
        <location evidence="1">Membrane</location>
        <topology evidence="1">Multi-pass membrane protein</topology>
    </subcellularLocation>
</comment>
<keyword evidence="5 9" id="KW-0472">Membrane</keyword>
<dbReference type="RefSeq" id="XP_014050678.1">
    <property type="nucleotide sequence ID" value="XM_014195203.1"/>
</dbReference>
<dbReference type="PROSITE" id="PS50262">
    <property type="entry name" value="G_PROTEIN_RECEP_F1_2"/>
    <property type="match status" value="1"/>
</dbReference>
<keyword evidence="8" id="KW-0807">Transducer</keyword>
<sequence>MDSSNHSSVLSAYLELDFAVTTACYAVNLILSLPTNGYVLWLILTGAGGTVASEFFALNLAVSEILYCLCAVFVFVYIHLPIPPILALITFFSGFMFHGRPLFQCCICFERYLAVVHPVVFLKYRSLRYKPLFQCCVCVERYLAVVHPVIYLNSLGSETPCIGGKPNLAFATPCYLILSLPTNGYIL</sequence>
<feature type="transmembrane region" description="Helical" evidence="9">
    <location>
        <begin position="38"/>
        <end position="58"/>
    </location>
</feature>
<dbReference type="InterPro" id="IPR000276">
    <property type="entry name" value="GPCR_Rhodpsn"/>
</dbReference>
<gene>
    <name evidence="12" type="primary">LOC106602528</name>
</gene>
<evidence type="ECO:0000256" key="2">
    <source>
        <dbReference type="ARBA" id="ARBA00022692"/>
    </source>
</evidence>
<protein>
    <submittedName>
        <fullName evidence="12">P2Y purinoceptor 6-like</fullName>
    </submittedName>
</protein>
<dbReference type="AlphaFoldDB" id="A0A1S3RE94"/>
<feature type="transmembrane region" description="Helical" evidence="9">
    <location>
        <begin position="65"/>
        <end position="95"/>
    </location>
</feature>
<evidence type="ECO:0000256" key="8">
    <source>
        <dbReference type="ARBA" id="ARBA00023224"/>
    </source>
</evidence>
<dbReference type="PANTHER" id="PTHR24232">
    <property type="entry name" value="G-PROTEIN COUPLED RECEPTOR"/>
    <property type="match status" value="1"/>
</dbReference>
<accession>A0A1S3RE94</accession>
<reference evidence="12" key="1">
    <citation type="submission" date="2025-08" db="UniProtKB">
        <authorList>
            <consortium name="RefSeq"/>
        </authorList>
    </citation>
    <scope>IDENTIFICATION</scope>
</reference>
<evidence type="ECO:0000256" key="1">
    <source>
        <dbReference type="ARBA" id="ARBA00004141"/>
    </source>
</evidence>
<dbReference type="KEGG" id="sasa:106602528"/>
<dbReference type="SUPFAM" id="SSF81321">
    <property type="entry name" value="Family A G protein-coupled receptor-like"/>
    <property type="match status" value="1"/>
</dbReference>
<dbReference type="PRINTS" id="PR00237">
    <property type="entry name" value="GPCRRHODOPSN"/>
</dbReference>
<dbReference type="GO" id="GO:0004930">
    <property type="term" value="F:G protein-coupled receptor activity"/>
    <property type="evidence" value="ECO:0007669"/>
    <property type="project" value="UniProtKB-KW"/>
</dbReference>
<keyword evidence="7" id="KW-0325">Glycoprotein</keyword>
<evidence type="ECO:0000259" key="10">
    <source>
        <dbReference type="PROSITE" id="PS50262"/>
    </source>
</evidence>
<name>A0A1S3RE94_SALSA</name>
<dbReference type="GeneID" id="106602528"/>
<proteinExistence type="predicted"/>
<dbReference type="GO" id="GO:0035025">
    <property type="term" value="P:positive regulation of Rho protein signal transduction"/>
    <property type="evidence" value="ECO:0007669"/>
    <property type="project" value="TreeGrafter"/>
</dbReference>
<keyword evidence="2 9" id="KW-0812">Transmembrane</keyword>
<dbReference type="Gene3D" id="1.20.1070.10">
    <property type="entry name" value="Rhodopsin 7-helix transmembrane proteins"/>
    <property type="match status" value="1"/>
</dbReference>
<feature type="domain" description="G-protein coupled receptors family 1 profile" evidence="10">
    <location>
        <begin position="35"/>
        <end position="151"/>
    </location>
</feature>
<dbReference type="GO" id="GO:0005886">
    <property type="term" value="C:plasma membrane"/>
    <property type="evidence" value="ECO:0007669"/>
    <property type="project" value="TreeGrafter"/>
</dbReference>
<dbReference type="GO" id="GO:0007200">
    <property type="term" value="P:phospholipase C-activating G protein-coupled receptor signaling pathway"/>
    <property type="evidence" value="ECO:0007669"/>
    <property type="project" value="TreeGrafter"/>
</dbReference>
<keyword evidence="3 9" id="KW-1133">Transmembrane helix</keyword>
<evidence type="ECO:0000256" key="6">
    <source>
        <dbReference type="ARBA" id="ARBA00023170"/>
    </source>
</evidence>
<keyword evidence="6" id="KW-0675">Receptor</keyword>
<evidence type="ECO:0000313" key="11">
    <source>
        <dbReference type="Proteomes" id="UP001652741"/>
    </source>
</evidence>
<keyword evidence="11" id="KW-1185">Reference proteome</keyword>
<dbReference type="Proteomes" id="UP001652741">
    <property type="component" value="Chromosome ssa04"/>
</dbReference>
<dbReference type="InterPro" id="IPR017452">
    <property type="entry name" value="GPCR_Rhodpsn_7TM"/>
</dbReference>
<evidence type="ECO:0000313" key="12">
    <source>
        <dbReference type="RefSeq" id="XP_014050678.1"/>
    </source>
</evidence>
<evidence type="ECO:0000256" key="3">
    <source>
        <dbReference type="ARBA" id="ARBA00022989"/>
    </source>
</evidence>
<organism evidence="11 12">
    <name type="scientific">Salmo salar</name>
    <name type="common">Atlantic salmon</name>
    <dbReference type="NCBI Taxonomy" id="8030"/>
    <lineage>
        <taxon>Eukaryota</taxon>
        <taxon>Metazoa</taxon>
        <taxon>Chordata</taxon>
        <taxon>Craniata</taxon>
        <taxon>Vertebrata</taxon>
        <taxon>Euteleostomi</taxon>
        <taxon>Actinopterygii</taxon>
        <taxon>Neopterygii</taxon>
        <taxon>Teleostei</taxon>
        <taxon>Protacanthopterygii</taxon>
        <taxon>Salmoniformes</taxon>
        <taxon>Salmonidae</taxon>
        <taxon>Salmoninae</taxon>
        <taxon>Salmo</taxon>
    </lineage>
</organism>
<dbReference type="OrthoDB" id="8747610at2759"/>
<evidence type="ECO:0000256" key="7">
    <source>
        <dbReference type="ARBA" id="ARBA00023180"/>
    </source>
</evidence>
<evidence type="ECO:0000256" key="4">
    <source>
        <dbReference type="ARBA" id="ARBA00023040"/>
    </source>
</evidence>
<keyword evidence="4" id="KW-0297">G-protein coupled receptor</keyword>
<dbReference type="PANTHER" id="PTHR24232:SF107">
    <property type="entry name" value="HYDROXYCARBOXYLIC ACID RECEPTOR 2-LIKE"/>
    <property type="match status" value="1"/>
</dbReference>
<evidence type="ECO:0000256" key="5">
    <source>
        <dbReference type="ARBA" id="ARBA00023136"/>
    </source>
</evidence>
<evidence type="ECO:0000256" key="9">
    <source>
        <dbReference type="SAM" id="Phobius"/>
    </source>
</evidence>